<protein>
    <submittedName>
        <fullName evidence="1">Uncharacterized protein</fullName>
    </submittedName>
</protein>
<dbReference type="EMBL" id="MN740746">
    <property type="protein sequence ID" value="QHU09860.1"/>
    <property type="molecule type" value="Genomic_DNA"/>
</dbReference>
<proteinExistence type="predicted"/>
<reference evidence="1" key="1">
    <citation type="journal article" date="2020" name="Nature">
        <title>Giant virus diversity and host interactions through global metagenomics.</title>
        <authorList>
            <person name="Schulz F."/>
            <person name="Roux S."/>
            <person name="Paez-Espino D."/>
            <person name="Jungbluth S."/>
            <person name="Walsh D.A."/>
            <person name="Denef V.J."/>
            <person name="McMahon K.D."/>
            <person name="Konstantinidis K.T."/>
            <person name="Eloe-Fadrosh E.A."/>
            <person name="Kyrpides N.C."/>
            <person name="Woyke T."/>
        </authorList>
    </citation>
    <scope>NUCLEOTIDE SEQUENCE</scope>
    <source>
        <strain evidence="1">GVMAG-S-1101164-164</strain>
    </source>
</reference>
<accession>A0A6C0JYT8</accession>
<evidence type="ECO:0000313" key="1">
    <source>
        <dbReference type="EMBL" id="QHU09860.1"/>
    </source>
</evidence>
<name>A0A6C0JYT8_9ZZZZ</name>
<sequence length="48" mass="5625">MDIWVPIVIGTVAFAYIQSYNRIATLYLRSQKTLSWNDFFTTVIPLQE</sequence>
<organism evidence="1">
    <name type="scientific">viral metagenome</name>
    <dbReference type="NCBI Taxonomy" id="1070528"/>
    <lineage>
        <taxon>unclassified sequences</taxon>
        <taxon>metagenomes</taxon>
        <taxon>organismal metagenomes</taxon>
    </lineage>
</organism>
<dbReference type="AlphaFoldDB" id="A0A6C0JYT8"/>